<proteinExistence type="inferred from homology"/>
<dbReference type="Gene3D" id="2.40.420.20">
    <property type="match status" value="1"/>
</dbReference>
<dbReference type="InterPro" id="IPR006143">
    <property type="entry name" value="RND_pump_MFP"/>
</dbReference>
<evidence type="ECO:0000259" key="8">
    <source>
        <dbReference type="Pfam" id="PF25967"/>
    </source>
</evidence>
<reference evidence="9 10" key="1">
    <citation type="submission" date="2018-12" db="EMBL/GenBank/DDBJ databases">
        <title>Genomic taxonomy of the Vibrionaceae family.</title>
        <authorList>
            <person name="Gomez-Gil B."/>
            <person name="Enciso-Ibarra K."/>
        </authorList>
    </citation>
    <scope>NUCLEOTIDE SEQUENCE [LARGE SCALE GENOMIC DNA]</scope>
    <source>
        <strain evidence="9 10">CAIM 594</strain>
    </source>
</reference>
<feature type="domain" description="Multidrug resistance protein MdtA-like C-terminal permuted SH3" evidence="8">
    <location>
        <begin position="270"/>
        <end position="327"/>
    </location>
</feature>
<keyword evidence="3" id="KW-0813">Transport</keyword>
<dbReference type="Proteomes" id="UP000269041">
    <property type="component" value="Unassembled WGS sequence"/>
</dbReference>
<evidence type="ECO:0000256" key="3">
    <source>
        <dbReference type="ARBA" id="ARBA00022448"/>
    </source>
</evidence>
<feature type="domain" description="CusB-like beta-barrel" evidence="7">
    <location>
        <begin position="191"/>
        <end position="263"/>
    </location>
</feature>
<dbReference type="GO" id="GO:1990281">
    <property type="term" value="C:efflux pump complex"/>
    <property type="evidence" value="ECO:0007669"/>
    <property type="project" value="TreeGrafter"/>
</dbReference>
<dbReference type="RefSeq" id="WP_125320466.1">
    <property type="nucleotide sequence ID" value="NZ_AP024889.1"/>
</dbReference>
<dbReference type="InterPro" id="IPR058792">
    <property type="entry name" value="Beta-barrel_RND_2"/>
</dbReference>
<dbReference type="PANTHER" id="PTHR30469">
    <property type="entry name" value="MULTIDRUG RESISTANCE PROTEIN MDTA"/>
    <property type="match status" value="1"/>
</dbReference>
<dbReference type="Pfam" id="PF25917">
    <property type="entry name" value="BSH_RND"/>
    <property type="match status" value="1"/>
</dbReference>
<dbReference type="NCBIfam" id="TIGR01730">
    <property type="entry name" value="RND_mfp"/>
    <property type="match status" value="1"/>
</dbReference>
<evidence type="ECO:0000256" key="4">
    <source>
        <dbReference type="SAM" id="Coils"/>
    </source>
</evidence>
<evidence type="ECO:0000313" key="10">
    <source>
        <dbReference type="Proteomes" id="UP000269041"/>
    </source>
</evidence>
<dbReference type="Gene3D" id="2.40.30.170">
    <property type="match status" value="1"/>
</dbReference>
<dbReference type="PANTHER" id="PTHR30469:SF13">
    <property type="entry name" value="HAE1 FAMILY EFFLUX PUMP MFP COMPONENT"/>
    <property type="match status" value="1"/>
</dbReference>
<comment type="subcellular location">
    <subcellularLocation>
        <location evidence="1">Cell envelope</location>
    </subcellularLocation>
</comment>
<keyword evidence="10" id="KW-1185">Reference proteome</keyword>
<sequence>MKKTIILSIVSLSLATITSVACARNGQEQAVTVVTEQVQSHQVSQSLTLVGKIEAKQSVVIASEVTGRVNSIAVKANQQVNTEQLLIQLDDDKVKASIAEANAYLDDELRKLKEFERLAKSSAITQTEIDAQKASVAIAEARLDAAKADLSDLHIKAPFSGTVGFIDFSLGKLVTAGDELVTLDDLSVMQLDLQVPERYLSQISKGMEVIATTAAWNGQEFRGQVVGVDSRINQETLNLRVRIHFLNPRSKLKPGMLVTATMAFTALEAPIIAVQSLEYSGTKRYVYLVDANNKVKRTQVFLGARIGNQVVIERGVSIGDKIVVQGIVNMRDGISVTELNQSSQSDEALLEGAG</sequence>
<evidence type="ECO:0000256" key="2">
    <source>
        <dbReference type="ARBA" id="ARBA00009477"/>
    </source>
</evidence>
<dbReference type="GO" id="GO:0015562">
    <property type="term" value="F:efflux transmembrane transporter activity"/>
    <property type="evidence" value="ECO:0007669"/>
    <property type="project" value="TreeGrafter"/>
</dbReference>
<dbReference type="Pfam" id="PF25954">
    <property type="entry name" value="Beta-barrel_RND_2"/>
    <property type="match status" value="1"/>
</dbReference>
<name>A0A3R9L306_9VIBR</name>
<dbReference type="InterPro" id="IPR058627">
    <property type="entry name" value="MdtA-like_C"/>
</dbReference>
<evidence type="ECO:0000259" key="7">
    <source>
        <dbReference type="Pfam" id="PF25954"/>
    </source>
</evidence>
<dbReference type="FunFam" id="2.40.30.170:FF:000010">
    <property type="entry name" value="Efflux RND transporter periplasmic adaptor subunit"/>
    <property type="match status" value="1"/>
</dbReference>
<feature type="coiled-coil region" evidence="4">
    <location>
        <begin position="98"/>
        <end position="156"/>
    </location>
</feature>
<evidence type="ECO:0000256" key="5">
    <source>
        <dbReference type="SAM" id="SignalP"/>
    </source>
</evidence>
<accession>A0A3R9L306</accession>
<feature type="chain" id="PRO_5018606145" evidence="5">
    <location>
        <begin position="24"/>
        <end position="354"/>
    </location>
</feature>
<gene>
    <name evidence="9" type="ORF">EJA03_06690</name>
</gene>
<dbReference type="EMBL" id="RSFA01000021">
    <property type="protein sequence ID" value="RSD31868.1"/>
    <property type="molecule type" value="Genomic_DNA"/>
</dbReference>
<dbReference type="PROSITE" id="PS51257">
    <property type="entry name" value="PROKAR_LIPOPROTEIN"/>
    <property type="match status" value="1"/>
</dbReference>
<comment type="caution">
    <text evidence="9">The sequence shown here is derived from an EMBL/GenBank/DDBJ whole genome shotgun (WGS) entry which is preliminary data.</text>
</comment>
<comment type="similarity">
    <text evidence="2">Belongs to the membrane fusion protein (MFP) (TC 8.A.1) family.</text>
</comment>
<keyword evidence="5" id="KW-0732">Signal</keyword>
<dbReference type="AlphaFoldDB" id="A0A3R9L306"/>
<dbReference type="Pfam" id="PF25967">
    <property type="entry name" value="RND-MFP_C"/>
    <property type="match status" value="1"/>
</dbReference>
<dbReference type="Gene3D" id="2.40.50.100">
    <property type="match status" value="1"/>
</dbReference>
<evidence type="ECO:0000259" key="6">
    <source>
        <dbReference type="Pfam" id="PF25917"/>
    </source>
</evidence>
<evidence type="ECO:0000313" key="9">
    <source>
        <dbReference type="EMBL" id="RSD31868.1"/>
    </source>
</evidence>
<protein>
    <submittedName>
        <fullName evidence="9">Efflux RND transporter periplasmic adaptor subunit</fullName>
    </submittedName>
</protein>
<organism evidence="9 10">
    <name type="scientific">Vibrio pectenicida</name>
    <dbReference type="NCBI Taxonomy" id="62763"/>
    <lineage>
        <taxon>Bacteria</taxon>
        <taxon>Pseudomonadati</taxon>
        <taxon>Pseudomonadota</taxon>
        <taxon>Gammaproteobacteria</taxon>
        <taxon>Vibrionales</taxon>
        <taxon>Vibrionaceae</taxon>
        <taxon>Vibrio</taxon>
    </lineage>
</organism>
<feature type="domain" description="Multidrug resistance protein MdtA-like barrel-sandwich hybrid" evidence="6">
    <location>
        <begin position="59"/>
        <end position="179"/>
    </location>
</feature>
<dbReference type="Gene3D" id="1.10.287.470">
    <property type="entry name" value="Helix hairpin bin"/>
    <property type="match status" value="1"/>
</dbReference>
<feature type="signal peptide" evidence="5">
    <location>
        <begin position="1"/>
        <end position="23"/>
    </location>
</feature>
<dbReference type="InterPro" id="IPR058625">
    <property type="entry name" value="MdtA-like_BSH"/>
</dbReference>
<dbReference type="OrthoDB" id="9806939at2"/>
<evidence type="ECO:0000256" key="1">
    <source>
        <dbReference type="ARBA" id="ARBA00004196"/>
    </source>
</evidence>
<dbReference type="SUPFAM" id="SSF111369">
    <property type="entry name" value="HlyD-like secretion proteins"/>
    <property type="match status" value="1"/>
</dbReference>
<keyword evidence="4" id="KW-0175">Coiled coil</keyword>